<sequence length="206" mass="23524">MSRKKNRARAQDKAKEFIRQSGGVIKTSDALLAGIHPRVFYQLRDAGDLEQISRGVYRLTEMEAVSNPDFVIVAMRIPNCVISLVSALSFHEITTQIPHEVSVAIRKDSKAPIIDYPPVKFHKFSSDSFQAGIEEHQIDGIFVKVYSPEKTLADCFKFRNKIGMDIVLEALKLYKTRMTFDHKKIMEYAKICRVDRVMLPYLEASI</sequence>
<dbReference type="InterPro" id="IPR025159">
    <property type="entry name" value="AbiEi_N"/>
</dbReference>
<dbReference type="AlphaFoldDB" id="A0A5S5MFF3"/>
<gene>
    <name evidence="2" type="ORF">FIM25_10410</name>
</gene>
<reference evidence="2 3" key="1">
    <citation type="submission" date="2019-06" db="EMBL/GenBank/DDBJ databases">
        <title>Desulfobotulus mexicanus sp. nov., a novel sulfate-reducing bacterium isolated from the sediment of an alkaline crater lake in Mexico.</title>
        <authorList>
            <person name="Hirschler-Rea A."/>
        </authorList>
    </citation>
    <scope>NUCLEOTIDE SEQUENCE [LARGE SCALE GENOMIC DNA]</scope>
    <source>
        <strain evidence="2 3">PAR22N</strain>
    </source>
</reference>
<dbReference type="EMBL" id="VDMB01000012">
    <property type="protein sequence ID" value="TYT74365.1"/>
    <property type="molecule type" value="Genomic_DNA"/>
</dbReference>
<evidence type="ECO:0000259" key="1">
    <source>
        <dbReference type="Pfam" id="PF13338"/>
    </source>
</evidence>
<feature type="domain" description="AbiEi antitoxin N-terminal" evidence="1">
    <location>
        <begin position="13"/>
        <end position="60"/>
    </location>
</feature>
<dbReference type="Proteomes" id="UP000321899">
    <property type="component" value="Unassembled WGS sequence"/>
</dbReference>
<evidence type="ECO:0000313" key="2">
    <source>
        <dbReference type="EMBL" id="TYT74365.1"/>
    </source>
</evidence>
<proteinExistence type="predicted"/>
<comment type="caution">
    <text evidence="2">The sequence shown here is derived from an EMBL/GenBank/DDBJ whole genome shotgun (WGS) entry which is preliminary data.</text>
</comment>
<keyword evidence="3" id="KW-1185">Reference proteome</keyword>
<dbReference type="OrthoDB" id="9789781at2"/>
<dbReference type="Pfam" id="PF13338">
    <property type="entry name" value="AbiEi_4"/>
    <property type="match status" value="1"/>
</dbReference>
<protein>
    <submittedName>
        <fullName evidence="2">Transcriptional regulator</fullName>
    </submittedName>
</protein>
<dbReference type="RefSeq" id="WP_139448991.1">
    <property type="nucleotide sequence ID" value="NZ_VDMB01000012.1"/>
</dbReference>
<name>A0A5S5MFF3_9BACT</name>
<evidence type="ECO:0000313" key="3">
    <source>
        <dbReference type="Proteomes" id="UP000321899"/>
    </source>
</evidence>
<accession>A0A5S5MFF3</accession>
<organism evidence="2 3">
    <name type="scientific">Desulfobotulus mexicanus</name>
    <dbReference type="NCBI Taxonomy" id="2586642"/>
    <lineage>
        <taxon>Bacteria</taxon>
        <taxon>Pseudomonadati</taxon>
        <taxon>Thermodesulfobacteriota</taxon>
        <taxon>Desulfobacteria</taxon>
        <taxon>Desulfobacterales</taxon>
        <taxon>Desulfobacteraceae</taxon>
        <taxon>Desulfobotulus</taxon>
    </lineage>
</organism>